<evidence type="ECO:0000313" key="3">
    <source>
        <dbReference type="Proteomes" id="UP000309215"/>
    </source>
</evidence>
<sequence length="255" mass="27328">MPSKQVTDRQKSADAVAMAAEVHADRVHTALTTLLSPYLAQAAGETMPDVAVLVRLFSRALRATKEQMVMADEAHEAELGDDEPARKARDQAFEELYAELVTQREVLTGLYGAAVAARTMPSETPRDPVVLARFSRTVEKNLAEISLPPSRVKGATLNAADVKATLAGLREALETRIEAVAREVREAQTTQIAKRQSMEGYDGMFGGVAGLLSHLLLVAGDRDLAAQVKPSARRPGQTAAQADEKPEPSASQTTG</sequence>
<dbReference type="Proteomes" id="UP000309215">
    <property type="component" value="Unassembled WGS sequence"/>
</dbReference>
<dbReference type="OrthoDB" id="5506105at2"/>
<protein>
    <submittedName>
        <fullName evidence="2">Uncharacterized protein</fullName>
    </submittedName>
</protein>
<organism evidence="2 3">
    <name type="scientific">Polyangium fumosum</name>
    <dbReference type="NCBI Taxonomy" id="889272"/>
    <lineage>
        <taxon>Bacteria</taxon>
        <taxon>Pseudomonadati</taxon>
        <taxon>Myxococcota</taxon>
        <taxon>Polyangia</taxon>
        <taxon>Polyangiales</taxon>
        <taxon>Polyangiaceae</taxon>
        <taxon>Polyangium</taxon>
    </lineage>
</organism>
<proteinExistence type="predicted"/>
<comment type="caution">
    <text evidence="2">The sequence shown here is derived from an EMBL/GenBank/DDBJ whole genome shotgun (WGS) entry which is preliminary data.</text>
</comment>
<dbReference type="AlphaFoldDB" id="A0A4U1J8D2"/>
<dbReference type="RefSeq" id="WP_136931564.1">
    <property type="nucleotide sequence ID" value="NZ_SSMQ01000027.1"/>
</dbReference>
<keyword evidence="3" id="KW-1185">Reference proteome</keyword>
<feature type="region of interest" description="Disordered" evidence="1">
    <location>
        <begin position="228"/>
        <end position="255"/>
    </location>
</feature>
<evidence type="ECO:0000256" key="1">
    <source>
        <dbReference type="SAM" id="MobiDB-lite"/>
    </source>
</evidence>
<evidence type="ECO:0000313" key="2">
    <source>
        <dbReference type="EMBL" id="TKD03830.1"/>
    </source>
</evidence>
<reference evidence="2 3" key="1">
    <citation type="submission" date="2019-04" db="EMBL/GenBank/DDBJ databases">
        <authorList>
            <person name="Li Y."/>
            <person name="Wang J."/>
        </authorList>
    </citation>
    <scope>NUCLEOTIDE SEQUENCE [LARGE SCALE GENOMIC DNA]</scope>
    <source>
        <strain evidence="2 3">DSM 14668</strain>
    </source>
</reference>
<accession>A0A4U1J8D2</accession>
<dbReference type="EMBL" id="SSMQ01000027">
    <property type="protein sequence ID" value="TKD03830.1"/>
    <property type="molecule type" value="Genomic_DNA"/>
</dbReference>
<name>A0A4U1J8D2_9BACT</name>
<gene>
    <name evidence="2" type="ORF">E8A74_24925</name>
</gene>